<dbReference type="AlphaFoldDB" id="A0AAU8YXU3"/>
<proteinExistence type="predicted"/>
<sequence>MTLVSLYKIKLAEVIIFILLNLFATPNALKIYTRFGLLKRGICGVKGIRKSLEILICFLKIY</sequence>
<accession>A0AAU8YXU3</accession>
<reference evidence="1 2" key="1">
    <citation type="submission" date="2018-01" db="EMBL/GenBank/DDBJ databases">
        <title>Genetic Diversity of Clostridium botulinum in seafood.</title>
        <authorList>
            <person name="Athira V."/>
            <person name="Arun Jyothi P.V."/>
            <person name="Lalitha K.V."/>
            <person name="Joseph T.C."/>
        </authorList>
    </citation>
    <scope>NUCLEOTIDE SEQUENCE [LARGE SCALE GENOMIC DNA]</scope>
    <source>
        <strain evidence="1 2">Mfbjulcb5</strain>
    </source>
</reference>
<dbReference type="EMBL" id="CP027776">
    <property type="protein sequence ID" value="AVP65343.1"/>
    <property type="molecule type" value="Genomic_DNA"/>
</dbReference>
<name>A0AAU8YXU3_CLOBO</name>
<evidence type="ECO:0000313" key="2">
    <source>
        <dbReference type="Proteomes" id="UP000238070"/>
    </source>
</evidence>
<evidence type="ECO:0000313" key="1">
    <source>
        <dbReference type="EMBL" id="AVP65343.1"/>
    </source>
</evidence>
<gene>
    <name evidence="1" type="ORF">C3B64_14180</name>
</gene>
<protein>
    <submittedName>
        <fullName evidence="1">Uncharacterized protein</fullName>
    </submittedName>
</protein>
<organism evidence="1 2">
    <name type="scientific">Clostridium botulinum</name>
    <dbReference type="NCBI Taxonomy" id="1491"/>
    <lineage>
        <taxon>Bacteria</taxon>
        <taxon>Bacillati</taxon>
        <taxon>Bacillota</taxon>
        <taxon>Clostridia</taxon>
        <taxon>Eubacteriales</taxon>
        <taxon>Clostridiaceae</taxon>
        <taxon>Clostridium</taxon>
    </lineage>
</organism>
<dbReference type="Proteomes" id="UP000238070">
    <property type="component" value="Chromosome"/>
</dbReference>